<keyword evidence="3" id="KW-0677">Repeat</keyword>
<evidence type="ECO:0000256" key="9">
    <source>
        <dbReference type="ARBA" id="ARBA00023242"/>
    </source>
</evidence>
<dbReference type="SMART" id="SM00225">
    <property type="entry name" value="BTB"/>
    <property type="match status" value="1"/>
</dbReference>
<evidence type="ECO:0000259" key="11">
    <source>
        <dbReference type="PROSITE" id="PS50097"/>
    </source>
</evidence>
<dbReference type="PROSITE" id="PS50097">
    <property type="entry name" value="BTB"/>
    <property type="match status" value="1"/>
</dbReference>
<proteinExistence type="predicted"/>
<evidence type="ECO:0000256" key="1">
    <source>
        <dbReference type="ARBA" id="ARBA00004123"/>
    </source>
</evidence>
<dbReference type="InterPro" id="IPR050457">
    <property type="entry name" value="ZnFinger_BTB_dom_contain"/>
</dbReference>
<keyword evidence="2" id="KW-0479">Metal-binding</keyword>
<dbReference type="EMBL" id="CAWYQH010000119">
    <property type="protein sequence ID" value="CAK8690623.1"/>
    <property type="molecule type" value="Genomic_DNA"/>
</dbReference>
<keyword evidence="6" id="KW-0805">Transcription regulation</keyword>
<sequence>MADSAKTNILPVKHTTFVLQRLEEQRQRGTFCDVTLIVEGEKFRAHRSFLAANSDYFLSLFTSAEEQQNFVLAGVPLRGFRVILDFVYTSTFVLNVSNVHDVYKASSALEFKHVQAACEKVYRKIKQMERCVPTNRSLPVCVGEASKRQLSGDFAPIEVRSNQKLTPTPSPPLTISDSSPLRPSLKSENASFGITERKFNAEQASSNECSPTGWRYIGTQGPQFADSLSPHLRNSNEMSSDTAKPDDTTGFKCDTEALNQFQLKRKIKSEPECQGYNLYPKENMSTKRCKKEYATGIFYDEQGKNKEGQHDGKSTGARSLNTSPDRSDTETILVPFSSRLSCQTQDRIEKSLMAKEDHCQNEDKCVSNAYCSVSSSKVPMTQKLRPQIALLPAARSSNGAEAGEDTEATKGQNDYRCSFKTDFNSNVHQDSAISEHAEGAFQTKATFSAWKLAAASDFSVHEAASGENAHAKGHRNRRKMLKTTKVCTNVV</sequence>
<feature type="region of interest" description="Disordered" evidence="10">
    <location>
        <begin position="160"/>
        <end position="186"/>
    </location>
</feature>
<dbReference type="PANTHER" id="PTHR46105:SF5">
    <property type="entry name" value="ZINC FINGER AND BTB DOMAIN-CONTAINING PROTEIN 44 ISOFORM X1"/>
    <property type="match status" value="1"/>
</dbReference>
<protein>
    <recommendedName>
        <fullName evidence="11">BTB domain-containing protein</fullName>
    </recommendedName>
</protein>
<evidence type="ECO:0000256" key="2">
    <source>
        <dbReference type="ARBA" id="ARBA00022723"/>
    </source>
</evidence>
<dbReference type="Gene3D" id="3.30.710.10">
    <property type="entry name" value="Potassium Channel Kv1.1, Chain A"/>
    <property type="match status" value="1"/>
</dbReference>
<keyword evidence="13" id="KW-1185">Reference proteome</keyword>
<dbReference type="SUPFAM" id="SSF54695">
    <property type="entry name" value="POZ domain"/>
    <property type="match status" value="1"/>
</dbReference>
<keyword evidence="4" id="KW-0863">Zinc-finger</keyword>
<evidence type="ECO:0000313" key="12">
    <source>
        <dbReference type="EMBL" id="CAK8690623.1"/>
    </source>
</evidence>
<evidence type="ECO:0000256" key="10">
    <source>
        <dbReference type="SAM" id="MobiDB-lite"/>
    </source>
</evidence>
<evidence type="ECO:0000313" key="13">
    <source>
        <dbReference type="Proteomes" id="UP001642483"/>
    </source>
</evidence>
<dbReference type="InterPro" id="IPR011333">
    <property type="entry name" value="SKP1/BTB/POZ_sf"/>
</dbReference>
<keyword evidence="5" id="KW-0862">Zinc</keyword>
<keyword evidence="7" id="KW-0238">DNA-binding</keyword>
<evidence type="ECO:0000256" key="6">
    <source>
        <dbReference type="ARBA" id="ARBA00023015"/>
    </source>
</evidence>
<dbReference type="PANTHER" id="PTHR46105">
    <property type="entry name" value="AGAP004733-PA"/>
    <property type="match status" value="1"/>
</dbReference>
<comment type="subcellular location">
    <subcellularLocation>
        <location evidence="1">Nucleus</location>
    </subcellularLocation>
</comment>
<accession>A0ABP0GFS0</accession>
<feature type="region of interest" description="Disordered" evidence="10">
    <location>
        <begin position="302"/>
        <end position="329"/>
    </location>
</feature>
<reference evidence="12 13" key="1">
    <citation type="submission" date="2024-02" db="EMBL/GenBank/DDBJ databases">
        <authorList>
            <person name="Daric V."/>
            <person name="Darras S."/>
        </authorList>
    </citation>
    <scope>NUCLEOTIDE SEQUENCE [LARGE SCALE GENOMIC DNA]</scope>
</reference>
<keyword evidence="9" id="KW-0539">Nucleus</keyword>
<evidence type="ECO:0000256" key="5">
    <source>
        <dbReference type="ARBA" id="ARBA00022833"/>
    </source>
</evidence>
<dbReference type="Proteomes" id="UP001642483">
    <property type="component" value="Unassembled WGS sequence"/>
</dbReference>
<feature type="domain" description="BTB" evidence="11">
    <location>
        <begin position="32"/>
        <end position="96"/>
    </location>
</feature>
<name>A0ABP0GFS0_CLALP</name>
<feature type="compositionally biased region" description="Basic and acidic residues" evidence="10">
    <location>
        <begin position="302"/>
        <end position="313"/>
    </location>
</feature>
<keyword evidence="8" id="KW-0804">Transcription</keyword>
<dbReference type="Pfam" id="PF00651">
    <property type="entry name" value="BTB"/>
    <property type="match status" value="1"/>
</dbReference>
<evidence type="ECO:0000256" key="3">
    <source>
        <dbReference type="ARBA" id="ARBA00022737"/>
    </source>
</evidence>
<organism evidence="12 13">
    <name type="scientific">Clavelina lepadiformis</name>
    <name type="common">Light-bulb sea squirt</name>
    <name type="synonym">Ascidia lepadiformis</name>
    <dbReference type="NCBI Taxonomy" id="159417"/>
    <lineage>
        <taxon>Eukaryota</taxon>
        <taxon>Metazoa</taxon>
        <taxon>Chordata</taxon>
        <taxon>Tunicata</taxon>
        <taxon>Ascidiacea</taxon>
        <taxon>Aplousobranchia</taxon>
        <taxon>Clavelinidae</taxon>
        <taxon>Clavelina</taxon>
    </lineage>
</organism>
<evidence type="ECO:0000256" key="8">
    <source>
        <dbReference type="ARBA" id="ARBA00023163"/>
    </source>
</evidence>
<dbReference type="InterPro" id="IPR000210">
    <property type="entry name" value="BTB/POZ_dom"/>
</dbReference>
<evidence type="ECO:0000256" key="4">
    <source>
        <dbReference type="ARBA" id="ARBA00022771"/>
    </source>
</evidence>
<gene>
    <name evidence="12" type="ORF">CVLEPA_LOCUS23220</name>
</gene>
<evidence type="ECO:0000256" key="7">
    <source>
        <dbReference type="ARBA" id="ARBA00023125"/>
    </source>
</evidence>
<comment type="caution">
    <text evidence="12">The sequence shown here is derived from an EMBL/GenBank/DDBJ whole genome shotgun (WGS) entry which is preliminary data.</text>
</comment>